<dbReference type="Gene3D" id="2.120.10.80">
    <property type="entry name" value="Kelch-type beta propeller"/>
    <property type="match status" value="1"/>
</dbReference>
<keyword evidence="4" id="KW-0472">Membrane</keyword>
<dbReference type="PANTHER" id="PTHR46228:SF2">
    <property type="entry name" value="KELCH REPEAT PROTEIN (AFU_ORTHOLOGUE AFUA_4G14350)"/>
    <property type="match status" value="1"/>
</dbReference>
<feature type="region of interest" description="Disordered" evidence="3">
    <location>
        <begin position="715"/>
        <end position="742"/>
    </location>
</feature>
<evidence type="ECO:0000313" key="5">
    <source>
        <dbReference type="EMBL" id="RKO85740.1"/>
    </source>
</evidence>
<dbReference type="InterPro" id="IPR015915">
    <property type="entry name" value="Kelch-typ_b-propeller"/>
</dbReference>
<keyword evidence="4" id="KW-1133">Transmembrane helix</keyword>
<keyword evidence="1" id="KW-0880">Kelch repeat</keyword>
<dbReference type="EMBL" id="KZ998791">
    <property type="protein sequence ID" value="RKO85740.1"/>
    <property type="molecule type" value="Genomic_DNA"/>
</dbReference>
<evidence type="ECO:0000256" key="4">
    <source>
        <dbReference type="SAM" id="Phobius"/>
    </source>
</evidence>
<keyword evidence="2" id="KW-0677">Repeat</keyword>
<dbReference type="PANTHER" id="PTHR46228">
    <property type="entry name" value="KELCH DOMAIN-CONTAINING PROTEIN"/>
    <property type="match status" value="1"/>
</dbReference>
<evidence type="ECO:0000256" key="1">
    <source>
        <dbReference type="ARBA" id="ARBA00022441"/>
    </source>
</evidence>
<dbReference type="AlphaFoldDB" id="A0A4P9W4U1"/>
<dbReference type="OrthoDB" id="4447at2759"/>
<protein>
    <recommendedName>
        <fullName evidence="7">SH3 domain-containing protein</fullName>
    </recommendedName>
</protein>
<proteinExistence type="predicted"/>
<reference evidence="6" key="1">
    <citation type="journal article" date="2018" name="Nat. Microbiol.">
        <title>Leveraging single-cell genomics to expand the fungal tree of life.</title>
        <authorList>
            <person name="Ahrendt S.R."/>
            <person name="Quandt C.A."/>
            <person name="Ciobanu D."/>
            <person name="Clum A."/>
            <person name="Salamov A."/>
            <person name="Andreopoulos B."/>
            <person name="Cheng J.F."/>
            <person name="Woyke T."/>
            <person name="Pelin A."/>
            <person name="Henrissat B."/>
            <person name="Reynolds N.K."/>
            <person name="Benny G.L."/>
            <person name="Smith M.E."/>
            <person name="James T.Y."/>
            <person name="Grigoriev I.V."/>
        </authorList>
    </citation>
    <scope>NUCLEOTIDE SEQUENCE [LARGE SCALE GENOMIC DNA]</scope>
</reference>
<dbReference type="InterPro" id="IPR036028">
    <property type="entry name" value="SH3-like_dom_sf"/>
</dbReference>
<dbReference type="Pfam" id="PF24681">
    <property type="entry name" value="Kelch_KLHDC2_KLHL20_DRC7"/>
    <property type="match status" value="1"/>
</dbReference>
<organism evidence="5 6">
    <name type="scientific">Blyttiomyces helicus</name>
    <dbReference type="NCBI Taxonomy" id="388810"/>
    <lineage>
        <taxon>Eukaryota</taxon>
        <taxon>Fungi</taxon>
        <taxon>Fungi incertae sedis</taxon>
        <taxon>Chytridiomycota</taxon>
        <taxon>Chytridiomycota incertae sedis</taxon>
        <taxon>Chytridiomycetes</taxon>
        <taxon>Chytridiomycetes incertae sedis</taxon>
        <taxon>Blyttiomyces</taxon>
    </lineage>
</organism>
<evidence type="ECO:0000256" key="3">
    <source>
        <dbReference type="SAM" id="MobiDB-lite"/>
    </source>
</evidence>
<feature type="compositionally biased region" description="Polar residues" evidence="3">
    <location>
        <begin position="38"/>
        <end position="56"/>
    </location>
</feature>
<evidence type="ECO:0008006" key="7">
    <source>
        <dbReference type="Google" id="ProtNLM"/>
    </source>
</evidence>
<accession>A0A4P9W4U1</accession>
<dbReference type="Proteomes" id="UP000269721">
    <property type="component" value="Unassembled WGS sequence"/>
</dbReference>
<gene>
    <name evidence="5" type="ORF">BDK51DRAFT_28836</name>
</gene>
<feature type="region of interest" description="Disordered" evidence="3">
    <location>
        <begin position="18"/>
        <end position="57"/>
    </location>
</feature>
<keyword evidence="4" id="KW-0812">Transmembrane</keyword>
<evidence type="ECO:0000313" key="6">
    <source>
        <dbReference type="Proteomes" id="UP000269721"/>
    </source>
</evidence>
<evidence type="ECO:0000256" key="2">
    <source>
        <dbReference type="ARBA" id="ARBA00022737"/>
    </source>
</evidence>
<feature type="transmembrane region" description="Helical" evidence="4">
    <location>
        <begin position="471"/>
        <end position="491"/>
    </location>
</feature>
<dbReference type="SUPFAM" id="SSF50044">
    <property type="entry name" value="SH3-domain"/>
    <property type="match status" value="1"/>
</dbReference>
<name>A0A4P9W4U1_9FUNG</name>
<sequence>MDHAYSVRQKVNPLARTRWGHVSRSGSSTSLALSAGSDETSQSAATSPSLTHSLTQPRPVAGGVDVYAFCFRWKVNSDNHSKSPPTLGPSRPPSLATNAPATMRLPSALPLIIGLQVASAFAKTLHRRLCHREKLLISGQTGTTPEPTWDSELVSGVVTVQFSNQTPAYVPVALPAGWLNPLTSAPTGYNLANCAADTDGAYLYCFGGYVCASRVGRVGSSGHTDFFHVNAISVMDLACLTWTYQIQTQIPPKGYPSMVTVGSKMYIWSGITSSRERLNDLWVLDLSISPVESPVRVNAVSPTGRIDTCVAPLGQESFLVYGGRDELKAYFLNDTNIFNIQDTAAAPLAPRLTETCISKAGGRTSDYQPLVSDLWKFSSTTLDWVQILPDGAAIGQPSARGYGSMAVFGSWLVTPTDKFFDFFDTVSGKWSPVPNTAGVNLLSGASSPTSTNATPTGIVPTGIAPAPSVPIAGIAGGVAEGVVLISVGILLRYRYGRRKSAQLPMLTTRAQKNDGTDFPPAYNGIITPLRRAPASDDSGLSASLVMAMEATVYRALCSYEPQNSQEIAIKLGDEIIVSAMELSLFRRSTWGRIFKIWSPDLSVGVGEAVRQEGASAPPPPLPFEPQTLLAVQKLPPAFQIFVTEDNVHEHLSSVHAYNRMQRIMASKGNPNPNLHTYSPGAKPLNRVLPNVPEIPEGDNENADIIDFFTQASLDLQDPSLVPNGGPPDPKNPETPIEGADTLDDAIDTVGQMIVDSQQTYDEEGNLIPPPDLTRTQASWRKLINRKA</sequence>
<dbReference type="SUPFAM" id="SSF117281">
    <property type="entry name" value="Kelch motif"/>
    <property type="match status" value="1"/>
</dbReference>
<feature type="compositionally biased region" description="Low complexity" evidence="3">
    <location>
        <begin position="23"/>
        <end position="37"/>
    </location>
</feature>
<feature type="non-terminal residue" evidence="5">
    <location>
        <position position="787"/>
    </location>
</feature>
<keyword evidence="6" id="KW-1185">Reference proteome</keyword>